<feature type="domain" description="Acyclic terpene utilisation N-terminal" evidence="1">
    <location>
        <begin position="7"/>
        <end position="456"/>
    </location>
</feature>
<comment type="caution">
    <text evidence="2">The sequence shown here is derived from an EMBL/GenBank/DDBJ whole genome shotgun (WGS) entry which is preliminary data.</text>
</comment>
<proteinExistence type="predicted"/>
<reference evidence="2 3" key="1">
    <citation type="submission" date="2019-12" db="EMBL/GenBank/DDBJ databases">
        <authorList>
            <person name="Huq M.A."/>
        </authorList>
    </citation>
    <scope>NUCLEOTIDE SEQUENCE [LARGE SCALE GENOMIC DNA]</scope>
    <source>
        <strain evidence="2 3">MAH-25</strain>
    </source>
</reference>
<accession>A0A6N8IUE7</accession>
<sequence>MADKQTVRLGAGSGFWGDALDPAMEVLREGNVDYLCFDFLAELTMALLQRQRQKNPQAGYIPDAVQAMKAMMPLARERGTRLISNGGGVNPRSGAERIVEDARALGLQGTRVALVEGDDLLGRIDELLAAGLRLPHMETGDEDFARVRGRVVAANVYTDASGIVEGLQGGADVVIAGRVSDNALYVGPVMHEFGWRHDAAHADRIAAAITLGHIVECASACSGGMSSRFAEMPHMGRVGFPIVDFHADGSAEIGKVAGSGGRVDAHTVKEHLVYEIADPRAYLMPDGVADFTSLRLQETGPDRVRVSGVRGRGRPDTLKLVIGYQDGWIGESLAFFPWPHAYERALKARETMLERFERMGLQADQVHFDFVGLNVLHGPAAPLPDAKRLADCNEVGLRCAVRTRTAEEAEKVRRAGAHLWIMGPGGTSFGTPMKPRPVVSLWPTLIPRELVRQSVSILEA</sequence>
<dbReference type="InterPro" id="IPR010839">
    <property type="entry name" value="AtuA_N"/>
</dbReference>
<dbReference type="Pfam" id="PF07287">
    <property type="entry name" value="AtuA"/>
    <property type="match status" value="1"/>
</dbReference>
<organism evidence="2 3">
    <name type="scientific">Ramlibacter pinisoli</name>
    <dbReference type="NCBI Taxonomy" id="2682844"/>
    <lineage>
        <taxon>Bacteria</taxon>
        <taxon>Pseudomonadati</taxon>
        <taxon>Pseudomonadota</taxon>
        <taxon>Betaproteobacteria</taxon>
        <taxon>Burkholderiales</taxon>
        <taxon>Comamonadaceae</taxon>
        <taxon>Ramlibacter</taxon>
    </lineage>
</organism>
<dbReference type="RefSeq" id="WP_157398606.1">
    <property type="nucleotide sequence ID" value="NZ_WSEL01000006.1"/>
</dbReference>
<protein>
    <submittedName>
        <fullName evidence="2">Acyclic terpene utilization AtuA family protein</fullName>
    </submittedName>
</protein>
<dbReference type="AlphaFoldDB" id="A0A6N8IUE7"/>
<evidence type="ECO:0000313" key="2">
    <source>
        <dbReference type="EMBL" id="MVQ30477.1"/>
    </source>
</evidence>
<gene>
    <name evidence="2" type="ORF">GON04_13530</name>
</gene>
<evidence type="ECO:0000259" key="1">
    <source>
        <dbReference type="Pfam" id="PF07287"/>
    </source>
</evidence>
<keyword evidence="3" id="KW-1185">Reference proteome</keyword>
<name>A0A6N8IUE7_9BURK</name>
<dbReference type="PANTHER" id="PTHR47708">
    <property type="match status" value="1"/>
</dbReference>
<dbReference type="PANTHER" id="PTHR47708:SF2">
    <property type="entry name" value="SI:CH73-132F6.5"/>
    <property type="match status" value="1"/>
</dbReference>
<dbReference type="EMBL" id="WSEL01000006">
    <property type="protein sequence ID" value="MVQ30477.1"/>
    <property type="molecule type" value="Genomic_DNA"/>
</dbReference>
<dbReference type="Proteomes" id="UP000469385">
    <property type="component" value="Unassembled WGS sequence"/>
</dbReference>
<evidence type="ECO:0000313" key="3">
    <source>
        <dbReference type="Proteomes" id="UP000469385"/>
    </source>
</evidence>